<evidence type="ECO:0000313" key="2">
    <source>
        <dbReference type="EMBL" id="EXC16963.1"/>
    </source>
</evidence>
<dbReference type="AlphaFoldDB" id="W9SM78"/>
<proteinExistence type="predicted"/>
<keyword evidence="1" id="KW-0472">Membrane</keyword>
<evidence type="ECO:0000313" key="3">
    <source>
        <dbReference type="Proteomes" id="UP000030645"/>
    </source>
</evidence>
<organism evidence="2 3">
    <name type="scientific">Morus notabilis</name>
    <dbReference type="NCBI Taxonomy" id="981085"/>
    <lineage>
        <taxon>Eukaryota</taxon>
        <taxon>Viridiplantae</taxon>
        <taxon>Streptophyta</taxon>
        <taxon>Embryophyta</taxon>
        <taxon>Tracheophyta</taxon>
        <taxon>Spermatophyta</taxon>
        <taxon>Magnoliopsida</taxon>
        <taxon>eudicotyledons</taxon>
        <taxon>Gunneridae</taxon>
        <taxon>Pentapetalae</taxon>
        <taxon>rosids</taxon>
        <taxon>fabids</taxon>
        <taxon>Rosales</taxon>
        <taxon>Moraceae</taxon>
        <taxon>Moreae</taxon>
        <taxon>Morus</taxon>
    </lineage>
</organism>
<gene>
    <name evidence="2" type="ORF">L484_021620</name>
</gene>
<sequence>MLYIKPQICKNIFFPIDGVLSFGLMVSEVAGLVAREGTSRRRELLRREDGSQAWSAQRHVLIGARRLITKSHVCSSATNVATNAFVFPQAHMDIRTSVHATTTGKPREELPNAHKLCFDIV</sequence>
<name>W9SM78_9ROSA</name>
<keyword evidence="1" id="KW-1133">Transmembrane helix</keyword>
<protein>
    <submittedName>
        <fullName evidence="2">Uncharacterized protein</fullName>
    </submittedName>
</protein>
<reference evidence="3" key="1">
    <citation type="submission" date="2013-01" db="EMBL/GenBank/DDBJ databases">
        <title>Draft Genome Sequence of a Mulberry Tree, Morus notabilis C.K. Schneid.</title>
        <authorList>
            <person name="He N."/>
            <person name="Zhao S."/>
        </authorList>
    </citation>
    <scope>NUCLEOTIDE SEQUENCE</scope>
</reference>
<feature type="transmembrane region" description="Helical" evidence="1">
    <location>
        <begin position="12"/>
        <end position="34"/>
    </location>
</feature>
<accession>W9SM78</accession>
<keyword evidence="1" id="KW-0812">Transmembrane</keyword>
<evidence type="ECO:0000256" key="1">
    <source>
        <dbReference type="SAM" id="Phobius"/>
    </source>
</evidence>
<keyword evidence="3" id="KW-1185">Reference proteome</keyword>
<dbReference type="EMBL" id="KE345804">
    <property type="protein sequence ID" value="EXC16963.1"/>
    <property type="molecule type" value="Genomic_DNA"/>
</dbReference>
<dbReference type="Proteomes" id="UP000030645">
    <property type="component" value="Unassembled WGS sequence"/>
</dbReference>